<dbReference type="Gene3D" id="3.90.950.10">
    <property type="match status" value="1"/>
</dbReference>
<evidence type="ECO:0000313" key="5">
    <source>
        <dbReference type="Proteomes" id="UP000017837"/>
    </source>
</evidence>
<dbReference type="CDD" id="cd00515">
    <property type="entry name" value="HAM1"/>
    <property type="match status" value="1"/>
</dbReference>
<dbReference type="PATRIC" id="fig|1121022.4.peg.2778"/>
<evidence type="ECO:0000256" key="3">
    <source>
        <dbReference type="ARBA" id="ARBA00023080"/>
    </source>
</evidence>
<dbReference type="SUPFAM" id="SSF52972">
    <property type="entry name" value="ITPase-like"/>
    <property type="match status" value="1"/>
</dbReference>
<name>V4PNF4_9CAUL</name>
<evidence type="ECO:0000313" key="4">
    <source>
        <dbReference type="EMBL" id="ESQ89786.1"/>
    </source>
</evidence>
<dbReference type="Pfam" id="PF01725">
    <property type="entry name" value="Ham1p_like"/>
    <property type="match status" value="1"/>
</dbReference>
<dbReference type="GO" id="GO:0009143">
    <property type="term" value="P:nucleoside triphosphate catabolic process"/>
    <property type="evidence" value="ECO:0007669"/>
    <property type="project" value="InterPro"/>
</dbReference>
<evidence type="ECO:0000256" key="1">
    <source>
        <dbReference type="ARBA" id="ARBA00008023"/>
    </source>
</evidence>
<dbReference type="STRING" id="1121022.GCA_000376105_01914"/>
<dbReference type="AlphaFoldDB" id="V4PNF4"/>
<dbReference type="Proteomes" id="UP000017837">
    <property type="component" value="Unassembled WGS sequence"/>
</dbReference>
<dbReference type="InterPro" id="IPR002637">
    <property type="entry name" value="RdgB/HAM1"/>
</dbReference>
<keyword evidence="5" id="KW-1185">Reference proteome</keyword>
<dbReference type="PANTHER" id="PTHR11067">
    <property type="entry name" value="INOSINE TRIPHOSPHATE PYROPHOSPHATASE/HAM1 PROTEIN"/>
    <property type="match status" value="1"/>
</dbReference>
<protein>
    <recommendedName>
        <fullName evidence="6">Non-canonical purine NTP pyrophosphatase</fullName>
    </recommendedName>
</protein>
<dbReference type="GO" id="GO:0009117">
    <property type="term" value="P:nucleotide metabolic process"/>
    <property type="evidence" value="ECO:0007669"/>
    <property type="project" value="UniProtKB-KW"/>
</dbReference>
<accession>V4PNF4</accession>
<dbReference type="eggNOG" id="COG0127">
    <property type="taxonomic scope" value="Bacteria"/>
</dbReference>
<evidence type="ECO:0000256" key="2">
    <source>
        <dbReference type="ARBA" id="ARBA00022801"/>
    </source>
</evidence>
<dbReference type="GO" id="GO:0005737">
    <property type="term" value="C:cytoplasm"/>
    <property type="evidence" value="ECO:0007669"/>
    <property type="project" value="TreeGrafter"/>
</dbReference>
<gene>
    <name evidence="4" type="ORF">ABENE_13670</name>
</gene>
<organism evidence="4 5">
    <name type="scientific">Asticcacaulis benevestitus DSM 16100 = ATCC BAA-896</name>
    <dbReference type="NCBI Taxonomy" id="1121022"/>
    <lineage>
        <taxon>Bacteria</taxon>
        <taxon>Pseudomonadati</taxon>
        <taxon>Pseudomonadota</taxon>
        <taxon>Alphaproteobacteria</taxon>
        <taxon>Caulobacterales</taxon>
        <taxon>Caulobacteraceae</taxon>
        <taxon>Asticcacaulis</taxon>
    </lineage>
</organism>
<evidence type="ECO:0008006" key="6">
    <source>
        <dbReference type="Google" id="ProtNLM"/>
    </source>
</evidence>
<keyword evidence="2" id="KW-0378">Hydrolase</keyword>
<sequence>MLGRPVEAVAIDLTEIQALDTKSVSLFKAKEAYQRLQRTVIVDDTSLGLVALNGFPGALITWALKAGGNEILHRMLPPGAAPDALISTSIGYCDGERTEVVTGEVKGTVSQVSRGANGFGFDSIFIPEGESRTLAEMPDAEKDALSSRRLAIDALRVLLTT</sequence>
<dbReference type="InterPro" id="IPR029001">
    <property type="entry name" value="ITPase-like_fam"/>
</dbReference>
<dbReference type="PANTHER" id="PTHR11067:SF9">
    <property type="entry name" value="INOSINE TRIPHOSPHATE PYROPHOSPHATASE"/>
    <property type="match status" value="1"/>
</dbReference>
<comment type="caution">
    <text evidence="4">The sequence shown here is derived from an EMBL/GenBank/DDBJ whole genome shotgun (WGS) entry which is preliminary data.</text>
</comment>
<reference evidence="4 5" key="1">
    <citation type="journal article" date="2014" name="Nature">
        <title>Sequential evolution of bacterial morphology by co-option of a developmental regulator.</title>
        <authorList>
            <person name="Jiang C."/>
            <person name="Brown P.J."/>
            <person name="Ducret A."/>
            <person name="Brun Y.V."/>
        </authorList>
    </citation>
    <scope>NUCLEOTIDE SEQUENCE [LARGE SCALE GENOMIC DNA]</scope>
    <source>
        <strain evidence="4 5">DSM 16100</strain>
    </source>
</reference>
<keyword evidence="3" id="KW-0546">Nucleotide metabolism</keyword>
<dbReference type="GO" id="GO:0047429">
    <property type="term" value="F:nucleoside triphosphate diphosphatase activity"/>
    <property type="evidence" value="ECO:0007669"/>
    <property type="project" value="InterPro"/>
</dbReference>
<dbReference type="EMBL" id="AWGB01000028">
    <property type="protein sequence ID" value="ESQ89786.1"/>
    <property type="molecule type" value="Genomic_DNA"/>
</dbReference>
<comment type="similarity">
    <text evidence="1">Belongs to the HAM1 NTPase family.</text>
</comment>
<proteinExistence type="inferred from homology"/>